<dbReference type="PANTHER" id="PTHR43498">
    <property type="entry name" value="FERREDOXIN:COB-COM HETERODISULFIDE REDUCTASE SUBUNIT A"/>
    <property type="match status" value="1"/>
</dbReference>
<dbReference type="GO" id="GO:0046872">
    <property type="term" value="F:metal ion binding"/>
    <property type="evidence" value="ECO:0007669"/>
    <property type="project" value="UniProtKB-KW"/>
</dbReference>
<accession>A0A8B3S0X9</accession>
<dbReference type="UniPathway" id="UPA00647">
    <property type="reaction ID" value="UER00700"/>
</dbReference>
<keyword evidence="5 10" id="KW-0479">Metal-binding</keyword>
<evidence type="ECO:0000256" key="8">
    <source>
        <dbReference type="ARBA" id="ARBA00023004"/>
    </source>
</evidence>
<keyword evidence="3 10" id="KW-0004">4Fe-4S</keyword>
<evidence type="ECO:0000313" key="13">
    <source>
        <dbReference type="Proteomes" id="UP000291831"/>
    </source>
</evidence>
<keyword evidence="8 10" id="KW-0408">Iron</keyword>
<evidence type="ECO:0000256" key="3">
    <source>
        <dbReference type="ARBA" id="ARBA00022485"/>
    </source>
</evidence>
<dbReference type="EMBL" id="RPGO01000028">
    <property type="protein sequence ID" value="RZB29399.1"/>
    <property type="molecule type" value="Genomic_DNA"/>
</dbReference>
<sequence length="995" mass="108672">MEKVGSVLVVGGGVGGIQASLDLADSGYKVYLIEHRPSIGGGMAQLDKTFPTCDCSLCIESPKLVESSRHPNIDVLGYTELLSVGGESGNFIAKIKKKTRHVDINICTGCGACTQKCVVKKIPSEFDEGIGERRAIYIPFSQAVPNKATIDIDHCRIFAQNKICKVCQKACTAGAIDFDLKDEYEDLDVGAILFATGAVPYDPSELKQYLPDHPDVLTAMQYERLMCANGPTIGHVKRFSDGEEPKRIAFIQCVGSRNPKIGIEYCSAVCCNYATKESIITKEHNRDTDISIFYMDYRACGKGFEEFYKRGQDDYGINYVRSRVAEVYESDGNLTIKYEDLAEAKLKEEQFDMVILSVGLSQSKKTQELITSIGVDLNEFGNLATTIDHPVETNVKGIFVCGTAQGPKDIPETVAQSSGAAGKIGSLLSEARNTLTTKKELPPEKDVLGLEPRIGVFVCHCGINIGGIVNIPEVVEYVKTLPNVVYATEVPYACSDDGNKQIFDKIHELDLSRVVMAACTPRTHEPLFHATCAEAGLNPFLFEFANIREHCSWIHMNEKEKATEKAKEIVRMSIAKARLLEPLGRGEIPVNQKALVIGAGISGMSAALDLAAGGFPVYLVERTGELGGLLKHITSLPNGEDPEQIVNNTIKKVEENNLITVYPNSEVSDVSGSVGDFKAKVISPEKEEEIDFGIAIIATGGEAFKPEGYYGYDGKRVITQFELEKIIDKVEAKTIVMIQCVGAREEAPRTYCSKICCTEAVKNAIRIKKQKPKTDIFILYKDVRTYGTNEVLYTKAREAGVIFVRYDDLRKPVVNEYVDVYDEFIGENIKIKPDLVVLSTPMVPNDDNAEVGKMFKVPLAPTKFFFEAHVKLRPVDFATDGVYLCGLAHGPKPIDECIAQASAAAGRASIPLAAGKVIAEAIVASPDEERCVGCAICEDKCAYLAVTIEDGKAVVNKAMCKGCGTCVTACPTGAMEQLHFKNNQILAQVKHAFAW</sequence>
<dbReference type="InterPro" id="IPR023753">
    <property type="entry name" value="FAD/NAD-binding_dom"/>
</dbReference>
<feature type="domain" description="4Fe-4S ferredoxin-type" evidence="11">
    <location>
        <begin position="98"/>
        <end position="127"/>
    </location>
</feature>
<keyword evidence="6 10" id="KW-0274">FAD</keyword>
<feature type="domain" description="4Fe-4S ferredoxin-type" evidence="11">
    <location>
        <begin position="922"/>
        <end position="950"/>
    </location>
</feature>
<dbReference type="PROSITE" id="PS00198">
    <property type="entry name" value="4FE4S_FER_1"/>
    <property type="match status" value="1"/>
</dbReference>
<evidence type="ECO:0000313" key="12">
    <source>
        <dbReference type="EMBL" id="RZB29399.1"/>
    </source>
</evidence>
<name>A0A8B3S0X9_9EURY</name>
<dbReference type="SUPFAM" id="SSF51971">
    <property type="entry name" value="Nucleotide-binding domain"/>
    <property type="match status" value="1"/>
</dbReference>
<dbReference type="GO" id="GO:0051539">
    <property type="term" value="F:4 iron, 4 sulfur cluster binding"/>
    <property type="evidence" value="ECO:0007669"/>
    <property type="project" value="UniProtKB-UniRule"/>
</dbReference>
<evidence type="ECO:0000256" key="6">
    <source>
        <dbReference type="ARBA" id="ARBA00022827"/>
    </source>
</evidence>
<gene>
    <name evidence="12" type="ORF">AEth_01216</name>
</gene>
<comment type="cofactor">
    <cofactor evidence="10">
        <name>[4Fe-4S] cluster</name>
        <dbReference type="ChEBI" id="CHEBI:49883"/>
    </cofactor>
</comment>
<keyword evidence="7 10" id="KW-0560">Oxidoreductase</keyword>
<dbReference type="GO" id="GO:0016491">
    <property type="term" value="F:oxidoreductase activity"/>
    <property type="evidence" value="ECO:0007669"/>
    <property type="project" value="UniProtKB-UniRule"/>
</dbReference>
<dbReference type="Gene3D" id="3.40.50.720">
    <property type="entry name" value="NAD(P)-binding Rossmann-like Domain"/>
    <property type="match status" value="1"/>
</dbReference>
<keyword evidence="9 10" id="KW-0411">Iron-sulfur</keyword>
<feature type="domain" description="4Fe-4S ferredoxin-type" evidence="11">
    <location>
        <begin position="951"/>
        <end position="980"/>
    </location>
</feature>
<comment type="caution">
    <text evidence="12">The sequence shown here is derived from an EMBL/GenBank/DDBJ whole genome shotgun (WGS) entry which is preliminary data.</text>
</comment>
<dbReference type="SUPFAM" id="SSF54862">
    <property type="entry name" value="4Fe-4S ferredoxins"/>
    <property type="match status" value="1"/>
</dbReference>
<evidence type="ECO:0000256" key="7">
    <source>
        <dbReference type="ARBA" id="ARBA00023002"/>
    </source>
</evidence>
<dbReference type="EC" id="1.8.-.-" evidence="10"/>
<dbReference type="AlphaFoldDB" id="A0A8B3S0X9"/>
<dbReference type="InterPro" id="IPR039650">
    <property type="entry name" value="HdrA-like"/>
</dbReference>
<dbReference type="InterPro" id="IPR017900">
    <property type="entry name" value="4Fe4S_Fe_S_CS"/>
</dbReference>
<dbReference type="SUPFAM" id="SSF51905">
    <property type="entry name" value="FAD/NAD(P)-binding domain"/>
    <property type="match status" value="1"/>
</dbReference>
<dbReference type="Gene3D" id="3.50.50.60">
    <property type="entry name" value="FAD/NAD(P)-binding domain"/>
    <property type="match status" value="2"/>
</dbReference>
<dbReference type="Gene3D" id="3.30.70.20">
    <property type="match status" value="2"/>
</dbReference>
<evidence type="ECO:0000256" key="4">
    <source>
        <dbReference type="ARBA" id="ARBA00022630"/>
    </source>
</evidence>
<comment type="pathway">
    <text evidence="10">Cofactor metabolism; coenzyme M-coenzyme B heterodisulfide reduction; coenzyme B and coenzyme M from coenzyme M-coenzyme B heterodisulfide: step 1/1.</text>
</comment>
<evidence type="ECO:0000256" key="9">
    <source>
        <dbReference type="ARBA" id="ARBA00023014"/>
    </source>
</evidence>
<dbReference type="PANTHER" id="PTHR43498:SF1">
    <property type="entry name" value="COB--COM HETERODISULFIDE REDUCTASE IRON-SULFUR SUBUNIT A"/>
    <property type="match status" value="1"/>
</dbReference>
<dbReference type="PROSITE" id="PS51379">
    <property type="entry name" value="4FE4S_FER_2"/>
    <property type="match status" value="3"/>
</dbReference>
<dbReference type="Proteomes" id="UP000291831">
    <property type="component" value="Unassembled WGS sequence"/>
</dbReference>
<comment type="function">
    <text evidence="10">Part of a complex that catalyzes the reversible reduction of CoM-S-S-CoB to the thiol-coenzymes H-S-CoM (coenzyme M) and H-S-CoB (coenzyme B).</text>
</comment>
<comment type="subunit">
    <text evidence="10">The ferredoxin:CoB-CoM heterodisulfide reductase is composed of three subunits; HdrA, HdrB and HdrC.</text>
</comment>
<dbReference type="InterPro" id="IPR017896">
    <property type="entry name" value="4Fe4S_Fe-S-bd"/>
</dbReference>
<evidence type="ECO:0000256" key="2">
    <source>
        <dbReference type="ARBA" id="ARBA00006561"/>
    </source>
</evidence>
<comment type="cofactor">
    <cofactor evidence="1 10">
        <name>FAD</name>
        <dbReference type="ChEBI" id="CHEBI:57692"/>
    </cofactor>
</comment>
<evidence type="ECO:0000256" key="1">
    <source>
        <dbReference type="ARBA" id="ARBA00001974"/>
    </source>
</evidence>
<dbReference type="Pfam" id="PF00037">
    <property type="entry name" value="Fer4"/>
    <property type="match status" value="1"/>
</dbReference>
<organism evidence="12 13">
    <name type="scientific">Candidatus Argoarchaeum ethanivorans</name>
    <dbReference type="NCBI Taxonomy" id="2608793"/>
    <lineage>
        <taxon>Archaea</taxon>
        <taxon>Methanobacteriati</taxon>
        <taxon>Methanobacteriota</taxon>
        <taxon>Stenosarchaea group</taxon>
        <taxon>Methanomicrobia</taxon>
        <taxon>Methanosarcinales</taxon>
        <taxon>Methanosarcinales incertae sedis</taxon>
        <taxon>GOM Arc I cluster</taxon>
        <taxon>Candidatus Argoarchaeum</taxon>
    </lineage>
</organism>
<dbReference type="Pfam" id="PF07992">
    <property type="entry name" value="Pyr_redox_2"/>
    <property type="match status" value="2"/>
</dbReference>
<comment type="similarity">
    <text evidence="2 10">Belongs to the HdrA family.</text>
</comment>
<reference evidence="13" key="1">
    <citation type="submission" date="2019-01" db="EMBL/GenBank/DDBJ databases">
        <title>Anaerobic oxidation of ethane by archaea from a marine hydrocarbon seep.</title>
        <authorList>
            <person name="Musat F."/>
        </authorList>
    </citation>
    <scope>NUCLEOTIDE SEQUENCE [LARGE SCALE GENOMIC DNA]</scope>
</reference>
<proteinExistence type="inferred from homology"/>
<protein>
    <recommendedName>
        <fullName evidence="10">CoB--CoM heterodisulfide reductase iron-sulfur subunit A</fullName>
        <ecNumber evidence="10">1.8.-.-</ecNumber>
    </recommendedName>
</protein>
<evidence type="ECO:0000256" key="10">
    <source>
        <dbReference type="RuleBase" id="RU366072"/>
    </source>
</evidence>
<evidence type="ECO:0000259" key="11">
    <source>
        <dbReference type="PROSITE" id="PS51379"/>
    </source>
</evidence>
<dbReference type="InterPro" id="IPR036188">
    <property type="entry name" value="FAD/NAD-bd_sf"/>
</dbReference>
<evidence type="ECO:0000256" key="5">
    <source>
        <dbReference type="ARBA" id="ARBA00022723"/>
    </source>
</evidence>
<keyword evidence="4 10" id="KW-0285">Flavoprotein</keyword>